<comment type="subcellular location">
    <subcellularLocation>
        <location evidence="1">Membrane</location>
        <topology evidence="1">Multi-pass membrane protein</topology>
    </subcellularLocation>
</comment>
<evidence type="ECO:0000256" key="6">
    <source>
        <dbReference type="SAM" id="Phobius"/>
    </source>
</evidence>
<evidence type="ECO:0000256" key="4">
    <source>
        <dbReference type="ARBA" id="ARBA00022989"/>
    </source>
</evidence>
<protein>
    <submittedName>
        <fullName evidence="9">Uncharacterized protein</fullName>
    </submittedName>
</protein>
<evidence type="ECO:0000313" key="9">
    <source>
        <dbReference type="EMBL" id="GMH46725.1"/>
    </source>
</evidence>
<dbReference type="PANTHER" id="PTHR10984:SF25">
    <property type="entry name" value="ENDOPLASMIC RETICULUM-GOLGI INTERMEDIATE COMPARTMENT PROTEIN 3"/>
    <property type="match status" value="1"/>
</dbReference>
<dbReference type="GO" id="GO:0005783">
    <property type="term" value="C:endoplasmic reticulum"/>
    <property type="evidence" value="ECO:0007669"/>
    <property type="project" value="TreeGrafter"/>
</dbReference>
<keyword evidence="4 6" id="KW-1133">Transmembrane helix</keyword>
<evidence type="ECO:0000256" key="2">
    <source>
        <dbReference type="ARBA" id="ARBA00005648"/>
    </source>
</evidence>
<evidence type="ECO:0000256" key="5">
    <source>
        <dbReference type="ARBA" id="ARBA00023136"/>
    </source>
</evidence>
<name>A0A9W6ZA75_9STRA</name>
<comment type="caution">
    <text evidence="9">The sequence shown here is derived from an EMBL/GenBank/DDBJ whole genome shotgun (WGS) entry which is preliminary data.</text>
</comment>
<feature type="domain" description="Endoplasmic reticulum vesicle transporter C-terminal" evidence="7">
    <location>
        <begin position="131"/>
        <end position="297"/>
    </location>
</feature>
<feature type="transmembrane region" description="Helical" evidence="6">
    <location>
        <begin position="276"/>
        <end position="302"/>
    </location>
</feature>
<evidence type="ECO:0000256" key="1">
    <source>
        <dbReference type="ARBA" id="ARBA00004141"/>
    </source>
</evidence>
<keyword evidence="3 6" id="KW-0812">Transmembrane</keyword>
<dbReference type="GO" id="GO:0016020">
    <property type="term" value="C:membrane"/>
    <property type="evidence" value="ECO:0007669"/>
    <property type="project" value="UniProtKB-SubCell"/>
</dbReference>
<reference evidence="9" key="1">
    <citation type="submission" date="2022-07" db="EMBL/GenBank/DDBJ databases">
        <title>Genome analysis of Parmales, a sister group of diatoms, reveals the evolutionary specialization of diatoms from phago-mixotrophs to photoautotrophs.</title>
        <authorList>
            <person name="Ban H."/>
            <person name="Sato S."/>
            <person name="Yoshikawa S."/>
            <person name="Kazumasa Y."/>
            <person name="Nakamura Y."/>
            <person name="Ichinomiya M."/>
            <person name="Saitoh K."/>
            <person name="Sato N."/>
            <person name="Blanc-Mathieu R."/>
            <person name="Endo H."/>
            <person name="Kuwata A."/>
            <person name="Ogata H."/>
        </authorList>
    </citation>
    <scope>NUCLEOTIDE SEQUENCE</scope>
</reference>
<keyword evidence="10" id="KW-1185">Reference proteome</keyword>
<accession>A0A9W6ZA75</accession>
<dbReference type="InterPro" id="IPR045888">
    <property type="entry name" value="Erv"/>
</dbReference>
<sequence>MKRFDAFPRPLEGIVEKSSTAGFFSLIGFIVAALLLFSELVQFIQVDVEEHIKIADSITNPLDTIPLKVHISFPHLNCNDLMLDYESTKSDLPSTRNGKLNKRKMNSREKKVCTSASFALDDSRSLAIGAARGCTIDGVVNVGRVGGNFKVVITSNVWGALAMRGVEELQKGMNVSHYIHDLTFGEHFGKVVNPMRDVANGIEEGVGLVQFNLKIIPTMLKRPGRWERETFQISMTEQFVHMSTLLLSGNMQQPGVTFNYDFTPLLVQHRESRENFLTFIGSLASVVGGVWVTVGMVGGCLIKATGVGKKRD</sequence>
<dbReference type="GO" id="GO:0030134">
    <property type="term" value="C:COPII-coated ER to Golgi transport vesicle"/>
    <property type="evidence" value="ECO:0007669"/>
    <property type="project" value="TreeGrafter"/>
</dbReference>
<evidence type="ECO:0000313" key="10">
    <source>
        <dbReference type="Proteomes" id="UP001165082"/>
    </source>
</evidence>
<dbReference type="Proteomes" id="UP001165082">
    <property type="component" value="Unassembled WGS sequence"/>
</dbReference>
<dbReference type="InterPro" id="IPR039542">
    <property type="entry name" value="Erv_N"/>
</dbReference>
<keyword evidence="5 6" id="KW-0472">Membrane</keyword>
<dbReference type="Pfam" id="PF13850">
    <property type="entry name" value="ERGIC_N"/>
    <property type="match status" value="1"/>
</dbReference>
<feature type="domain" description="Endoplasmic reticulum vesicle transporter N-terminal" evidence="8">
    <location>
        <begin position="1"/>
        <end position="86"/>
    </location>
</feature>
<evidence type="ECO:0000259" key="8">
    <source>
        <dbReference type="Pfam" id="PF13850"/>
    </source>
</evidence>
<dbReference type="OrthoDB" id="270930at2759"/>
<dbReference type="AlphaFoldDB" id="A0A9W6ZA75"/>
<feature type="transmembrane region" description="Helical" evidence="6">
    <location>
        <begin position="21"/>
        <end position="44"/>
    </location>
</feature>
<evidence type="ECO:0000259" key="7">
    <source>
        <dbReference type="Pfam" id="PF07970"/>
    </source>
</evidence>
<comment type="similarity">
    <text evidence="2">Belongs to the ERGIC family.</text>
</comment>
<dbReference type="EMBL" id="BRXZ01003068">
    <property type="protein sequence ID" value="GMH46725.1"/>
    <property type="molecule type" value="Genomic_DNA"/>
</dbReference>
<dbReference type="InterPro" id="IPR012936">
    <property type="entry name" value="Erv_C"/>
</dbReference>
<proteinExistence type="inferred from homology"/>
<gene>
    <name evidence="9" type="ORF">TrRE_jg12338</name>
</gene>
<dbReference type="PANTHER" id="PTHR10984">
    <property type="entry name" value="ENDOPLASMIC RETICULUM-GOLGI INTERMEDIATE COMPARTMENT PROTEIN"/>
    <property type="match status" value="1"/>
</dbReference>
<organism evidence="9 10">
    <name type="scientific">Triparma retinervis</name>
    <dbReference type="NCBI Taxonomy" id="2557542"/>
    <lineage>
        <taxon>Eukaryota</taxon>
        <taxon>Sar</taxon>
        <taxon>Stramenopiles</taxon>
        <taxon>Ochrophyta</taxon>
        <taxon>Bolidophyceae</taxon>
        <taxon>Parmales</taxon>
        <taxon>Triparmaceae</taxon>
        <taxon>Triparma</taxon>
    </lineage>
</organism>
<dbReference type="Pfam" id="PF07970">
    <property type="entry name" value="COPIIcoated_ERV"/>
    <property type="match status" value="1"/>
</dbReference>
<evidence type="ECO:0000256" key="3">
    <source>
        <dbReference type="ARBA" id="ARBA00022692"/>
    </source>
</evidence>